<dbReference type="EMBL" id="PIPV01000002">
    <property type="protein sequence ID" value="RUO57438.1"/>
    <property type="molecule type" value="Genomic_DNA"/>
</dbReference>
<accession>A0A432Y8Y4</accession>
<evidence type="ECO:0000256" key="3">
    <source>
        <dbReference type="ARBA" id="ARBA00022692"/>
    </source>
</evidence>
<feature type="transmembrane region" description="Helical" evidence="8">
    <location>
        <begin position="134"/>
        <end position="154"/>
    </location>
</feature>
<comment type="caution">
    <text evidence="8">Lacks conserved residue(s) required for the propagation of feature annotation.</text>
</comment>
<evidence type="ECO:0000313" key="11">
    <source>
        <dbReference type="Proteomes" id="UP000287330"/>
    </source>
</evidence>
<feature type="transmembrane region" description="Helical" evidence="8">
    <location>
        <begin position="68"/>
        <end position="85"/>
    </location>
</feature>
<evidence type="ECO:0000256" key="9">
    <source>
        <dbReference type="SAM" id="SignalP"/>
    </source>
</evidence>
<evidence type="ECO:0000256" key="8">
    <source>
        <dbReference type="HAMAP-Rule" id="MF_01521"/>
    </source>
</evidence>
<sequence length="191" mass="20092">MNILSLFLIGIAMSTDAFAAAIGKGIAMRKPTLKQALKIGVLFGVVEAITPMLGWLLGKAAAQIISEYDHWIALILLSLLGIHMIKEGLSSNDDEDDEVDPTQQPFIKLFLTSIATSIDAMAVGVGMAFLDVNIYVVAMIIGCSTFVAVTVGVMIGRYAGHIIGRYAEIVGGFVLIGVGMGIAAEHVGLLG</sequence>
<dbReference type="HAMAP" id="MF_01521">
    <property type="entry name" value="MntP_pump"/>
    <property type="match status" value="1"/>
</dbReference>
<feature type="transmembrane region" description="Helical" evidence="8">
    <location>
        <begin position="166"/>
        <end position="184"/>
    </location>
</feature>
<keyword evidence="9" id="KW-0732">Signal</keyword>
<comment type="caution">
    <text evidence="10">The sequence shown here is derived from an EMBL/GenBank/DDBJ whole genome shotgun (WGS) entry which is preliminary data.</text>
</comment>
<reference evidence="11" key="1">
    <citation type="journal article" date="2018" name="Front. Microbiol.">
        <title>Genome-Based Analysis Reveals the Taxonomy and Diversity of the Family Idiomarinaceae.</title>
        <authorList>
            <person name="Liu Y."/>
            <person name="Lai Q."/>
            <person name="Shao Z."/>
        </authorList>
    </citation>
    <scope>NUCLEOTIDE SEQUENCE [LARGE SCALE GENOMIC DNA]</scope>
    <source>
        <strain evidence="11">F23</strain>
    </source>
</reference>
<dbReference type="PANTHER" id="PTHR35529:SF1">
    <property type="entry name" value="MANGANESE EFFLUX PUMP MNTP-RELATED"/>
    <property type="match status" value="1"/>
</dbReference>
<dbReference type="RefSeq" id="WP_110573527.1">
    <property type="nucleotide sequence ID" value="NZ_PIPV01000002.1"/>
</dbReference>
<keyword evidence="4 8" id="KW-1133">Transmembrane helix</keyword>
<comment type="subcellular location">
    <subcellularLocation>
        <location evidence="8">Cell membrane</location>
        <topology evidence="8">Multi-pass membrane protein</topology>
    </subcellularLocation>
</comment>
<evidence type="ECO:0000256" key="6">
    <source>
        <dbReference type="ARBA" id="ARBA00023136"/>
    </source>
</evidence>
<dbReference type="GO" id="GO:0005384">
    <property type="term" value="F:manganese ion transmembrane transporter activity"/>
    <property type="evidence" value="ECO:0007669"/>
    <property type="project" value="UniProtKB-UniRule"/>
</dbReference>
<dbReference type="Pfam" id="PF02659">
    <property type="entry name" value="Mntp"/>
    <property type="match status" value="1"/>
</dbReference>
<dbReference type="PANTHER" id="PTHR35529">
    <property type="entry name" value="MANGANESE EFFLUX PUMP MNTP-RELATED"/>
    <property type="match status" value="1"/>
</dbReference>
<proteinExistence type="inferred from homology"/>
<keyword evidence="1 8" id="KW-0813">Transport</keyword>
<dbReference type="OrthoDB" id="9811590at2"/>
<evidence type="ECO:0000256" key="5">
    <source>
        <dbReference type="ARBA" id="ARBA00023065"/>
    </source>
</evidence>
<evidence type="ECO:0000256" key="1">
    <source>
        <dbReference type="ARBA" id="ARBA00022448"/>
    </source>
</evidence>
<evidence type="ECO:0000313" key="10">
    <source>
        <dbReference type="EMBL" id="RUO57438.1"/>
    </source>
</evidence>
<evidence type="ECO:0000256" key="4">
    <source>
        <dbReference type="ARBA" id="ARBA00022989"/>
    </source>
</evidence>
<keyword evidence="11" id="KW-1185">Reference proteome</keyword>
<keyword evidence="2 8" id="KW-1003">Cell membrane</keyword>
<evidence type="ECO:0000256" key="7">
    <source>
        <dbReference type="ARBA" id="ARBA00023211"/>
    </source>
</evidence>
<dbReference type="AlphaFoldDB" id="A0A432Y8Y4"/>
<feature type="chain" id="PRO_5019455963" description="Putative manganese efflux pump MntP" evidence="9">
    <location>
        <begin position="20"/>
        <end position="191"/>
    </location>
</feature>
<dbReference type="Proteomes" id="UP000287330">
    <property type="component" value="Unassembled WGS sequence"/>
</dbReference>
<comment type="similarity">
    <text evidence="8">Belongs to the MntP (TC 9.B.29) family.</text>
</comment>
<keyword evidence="3 8" id="KW-0812">Transmembrane</keyword>
<feature type="transmembrane region" description="Helical" evidence="8">
    <location>
        <begin position="35"/>
        <end position="56"/>
    </location>
</feature>
<protein>
    <recommendedName>
        <fullName evidence="8">Putative manganese efflux pump MntP</fullName>
    </recommendedName>
</protein>
<organism evidence="10 11">
    <name type="scientific">Idiomarina fontislapidosi</name>
    <dbReference type="NCBI Taxonomy" id="263723"/>
    <lineage>
        <taxon>Bacteria</taxon>
        <taxon>Pseudomonadati</taxon>
        <taxon>Pseudomonadota</taxon>
        <taxon>Gammaproteobacteria</taxon>
        <taxon>Alteromonadales</taxon>
        <taxon>Idiomarinaceae</taxon>
        <taxon>Idiomarina</taxon>
    </lineage>
</organism>
<dbReference type="InterPro" id="IPR003810">
    <property type="entry name" value="Mntp/YtaF"/>
</dbReference>
<feature type="signal peptide" evidence="9">
    <location>
        <begin position="1"/>
        <end position="19"/>
    </location>
</feature>
<dbReference type="GO" id="GO:0005886">
    <property type="term" value="C:plasma membrane"/>
    <property type="evidence" value="ECO:0007669"/>
    <property type="project" value="UniProtKB-SubCell"/>
</dbReference>
<evidence type="ECO:0000256" key="2">
    <source>
        <dbReference type="ARBA" id="ARBA00022475"/>
    </source>
</evidence>
<name>A0A432Y8Y4_9GAMM</name>
<gene>
    <name evidence="8" type="primary">mntP</name>
    <name evidence="10" type="ORF">CWE25_02965</name>
</gene>
<dbReference type="InterPro" id="IPR022929">
    <property type="entry name" value="Put_MntP"/>
</dbReference>
<keyword evidence="5 8" id="KW-0406">Ion transport</keyword>
<keyword evidence="6 8" id="KW-0472">Membrane</keyword>
<comment type="function">
    <text evidence="8">Probably functions as a manganese efflux pump.</text>
</comment>
<keyword evidence="7 8" id="KW-0464">Manganese</keyword>